<evidence type="ECO:0000313" key="3">
    <source>
        <dbReference type="Proteomes" id="UP000836841"/>
    </source>
</evidence>
<evidence type="ECO:0000313" key="2">
    <source>
        <dbReference type="EMBL" id="CAH2080648.1"/>
    </source>
</evidence>
<protein>
    <submittedName>
        <fullName evidence="2">Uncharacterized protein</fullName>
    </submittedName>
</protein>
<name>A0AAU9TB85_THLAR</name>
<keyword evidence="1" id="KW-0175">Coiled coil</keyword>
<organism evidence="2 3">
    <name type="scientific">Thlaspi arvense</name>
    <name type="common">Field penny-cress</name>
    <dbReference type="NCBI Taxonomy" id="13288"/>
    <lineage>
        <taxon>Eukaryota</taxon>
        <taxon>Viridiplantae</taxon>
        <taxon>Streptophyta</taxon>
        <taxon>Embryophyta</taxon>
        <taxon>Tracheophyta</taxon>
        <taxon>Spermatophyta</taxon>
        <taxon>Magnoliopsida</taxon>
        <taxon>eudicotyledons</taxon>
        <taxon>Gunneridae</taxon>
        <taxon>Pentapetalae</taxon>
        <taxon>rosids</taxon>
        <taxon>malvids</taxon>
        <taxon>Brassicales</taxon>
        <taxon>Brassicaceae</taxon>
        <taxon>Thlaspideae</taxon>
        <taxon>Thlaspi</taxon>
    </lineage>
</organism>
<dbReference type="Gene3D" id="1.10.287.1490">
    <property type="match status" value="1"/>
</dbReference>
<dbReference type="PANTHER" id="PTHR47490:SF2">
    <property type="entry name" value="PROTEIN BLISTER"/>
    <property type="match status" value="1"/>
</dbReference>
<dbReference type="PANTHER" id="PTHR47490">
    <property type="entry name" value="PROTEIN BLISTER"/>
    <property type="match status" value="1"/>
</dbReference>
<feature type="coiled-coil region" evidence="1">
    <location>
        <begin position="445"/>
        <end position="584"/>
    </location>
</feature>
<accession>A0AAU9TB85</accession>
<evidence type="ECO:0000256" key="1">
    <source>
        <dbReference type="SAM" id="Coils"/>
    </source>
</evidence>
<dbReference type="AlphaFoldDB" id="A0AAU9TB85"/>
<dbReference type="EMBL" id="CAJVSB020000944">
    <property type="protein sequence ID" value="CAH2080648.1"/>
    <property type="molecule type" value="Genomic_DNA"/>
</dbReference>
<dbReference type="InterPro" id="IPR044194">
    <property type="entry name" value="BLISTER"/>
</dbReference>
<sequence>MKLFKISVPMVVKGAKRCHSGVQGASSAKRCHLGTRCIKVHPNGLDLGQAKCLPQLEEFRKKKAADRAKKAVSTTQLHPAHVDQHDKQQLDDQRVRVTDLNGAATSNGIREDAFEISQVTINNEDQVTEFILENDKGSYNTHANPSLNTNYYNSVSADSEQAPAKDLEHDRHNTLHSAGSINVSYGQPEDKSYISGISNGALGRYLYGVATDQATAFHPQMVSGINDNSGQPNPYVLEEASSKDSSHHAKDFAVTSPAADIANFSSQNSGSPQMQNKFGYTSLQNSGVSFLYSGERKLSNSLGHSPSGDGTSFWRSGSQSTAFGFDAQNSSNRVPFDPAVVDTKPRRSRPSFLDSINVERVPFSEPEQPELFGSKVHGMDFVRSSASDKSSFEAERIQPSSKITLSDIPSSFEHSVNSSVVGNGPDVDRRTVHESSMEMKIGSYSRKLDEDFAALEQHIEDLTQEKFSLQRALEASRALAESLASENSSLTDSYNQQGSVVNQLKSDMEKLQEEIKGQLAEMESVKMEYANAQLECNAADERAKLLASEVIGLEEKALRLRSNELKLERQLENLQAEITSYKDATGLPVEPLAAKY</sequence>
<comment type="caution">
    <text evidence="2">The sequence shown here is derived from an EMBL/GenBank/DDBJ whole genome shotgun (WGS) entry which is preliminary data.</text>
</comment>
<proteinExistence type="predicted"/>
<keyword evidence="3" id="KW-1185">Reference proteome</keyword>
<dbReference type="Proteomes" id="UP000836841">
    <property type="component" value="Unassembled WGS sequence"/>
</dbReference>
<reference evidence="2 3" key="1">
    <citation type="submission" date="2022-03" db="EMBL/GenBank/DDBJ databases">
        <authorList>
            <person name="Nunn A."/>
            <person name="Chopra R."/>
            <person name="Nunn A."/>
            <person name="Contreras Garrido A."/>
        </authorList>
    </citation>
    <scope>NUCLEOTIDE SEQUENCE [LARGE SCALE GENOMIC DNA]</scope>
</reference>
<gene>
    <name evidence="2" type="ORF">TAV2_LOCUS26350</name>
</gene>
<dbReference type="GO" id="GO:0040008">
    <property type="term" value="P:regulation of growth"/>
    <property type="evidence" value="ECO:0007669"/>
    <property type="project" value="InterPro"/>
</dbReference>